<dbReference type="AlphaFoldDB" id="A0AAN6VXA9"/>
<gene>
    <name evidence="3" type="ORF">QBC36DRAFT_382572</name>
</gene>
<feature type="transmembrane region" description="Helical" evidence="1">
    <location>
        <begin position="121"/>
        <end position="142"/>
    </location>
</feature>
<dbReference type="Proteomes" id="UP001302321">
    <property type="component" value="Unassembled WGS sequence"/>
</dbReference>
<keyword evidence="4" id="KW-1185">Reference proteome</keyword>
<dbReference type="EMBL" id="MU866566">
    <property type="protein sequence ID" value="KAK4171423.1"/>
    <property type="molecule type" value="Genomic_DNA"/>
</dbReference>
<accession>A0AAN6VXA9</accession>
<feature type="chain" id="PRO_5042954585" evidence="2">
    <location>
        <begin position="18"/>
        <end position="312"/>
    </location>
</feature>
<protein>
    <submittedName>
        <fullName evidence="3">Uncharacterized protein</fullName>
    </submittedName>
</protein>
<proteinExistence type="predicted"/>
<feature type="transmembrane region" description="Helical" evidence="1">
    <location>
        <begin position="274"/>
        <end position="296"/>
    </location>
</feature>
<feature type="transmembrane region" description="Helical" evidence="1">
    <location>
        <begin position="154"/>
        <end position="173"/>
    </location>
</feature>
<reference evidence="3" key="2">
    <citation type="submission" date="2023-05" db="EMBL/GenBank/DDBJ databases">
        <authorList>
            <consortium name="Lawrence Berkeley National Laboratory"/>
            <person name="Steindorff A."/>
            <person name="Hensen N."/>
            <person name="Bonometti L."/>
            <person name="Westerberg I."/>
            <person name="Brannstrom I.O."/>
            <person name="Guillou S."/>
            <person name="Cros-Aarteil S."/>
            <person name="Calhoun S."/>
            <person name="Haridas S."/>
            <person name="Kuo A."/>
            <person name="Mondo S."/>
            <person name="Pangilinan J."/>
            <person name="Riley R."/>
            <person name="Labutti K."/>
            <person name="Andreopoulos B."/>
            <person name="Lipzen A."/>
            <person name="Chen C."/>
            <person name="Yanf M."/>
            <person name="Daum C."/>
            <person name="Ng V."/>
            <person name="Clum A."/>
            <person name="Ohm R."/>
            <person name="Martin F."/>
            <person name="Silar P."/>
            <person name="Natvig D."/>
            <person name="Lalanne C."/>
            <person name="Gautier V."/>
            <person name="Ament-Velasquez S.L."/>
            <person name="Kruys A."/>
            <person name="Hutchinson M.I."/>
            <person name="Powell A.J."/>
            <person name="Barry K."/>
            <person name="Miller A.N."/>
            <person name="Grigoriev I.V."/>
            <person name="Debuchy R."/>
            <person name="Gladieux P."/>
            <person name="Thoren M.H."/>
            <person name="Johannesson H."/>
        </authorList>
    </citation>
    <scope>NUCLEOTIDE SEQUENCE</scope>
    <source>
        <strain evidence="3">CBS 892.96</strain>
    </source>
</reference>
<keyword evidence="1" id="KW-1133">Transmembrane helix</keyword>
<keyword evidence="1" id="KW-0812">Transmembrane</keyword>
<evidence type="ECO:0000256" key="2">
    <source>
        <dbReference type="SAM" id="SignalP"/>
    </source>
</evidence>
<evidence type="ECO:0000256" key="1">
    <source>
        <dbReference type="SAM" id="Phobius"/>
    </source>
</evidence>
<feature type="transmembrane region" description="Helical" evidence="1">
    <location>
        <begin position="185"/>
        <end position="206"/>
    </location>
</feature>
<name>A0AAN6VXA9_9PEZI</name>
<organism evidence="3 4">
    <name type="scientific">Triangularia setosa</name>
    <dbReference type="NCBI Taxonomy" id="2587417"/>
    <lineage>
        <taxon>Eukaryota</taxon>
        <taxon>Fungi</taxon>
        <taxon>Dikarya</taxon>
        <taxon>Ascomycota</taxon>
        <taxon>Pezizomycotina</taxon>
        <taxon>Sordariomycetes</taxon>
        <taxon>Sordariomycetidae</taxon>
        <taxon>Sordariales</taxon>
        <taxon>Podosporaceae</taxon>
        <taxon>Triangularia</taxon>
    </lineage>
</organism>
<feature type="signal peptide" evidence="2">
    <location>
        <begin position="1"/>
        <end position="17"/>
    </location>
</feature>
<reference evidence="3" key="1">
    <citation type="journal article" date="2023" name="Mol. Phylogenet. Evol.">
        <title>Genome-scale phylogeny and comparative genomics of the fungal order Sordariales.</title>
        <authorList>
            <person name="Hensen N."/>
            <person name="Bonometti L."/>
            <person name="Westerberg I."/>
            <person name="Brannstrom I.O."/>
            <person name="Guillou S."/>
            <person name="Cros-Aarteil S."/>
            <person name="Calhoun S."/>
            <person name="Haridas S."/>
            <person name="Kuo A."/>
            <person name="Mondo S."/>
            <person name="Pangilinan J."/>
            <person name="Riley R."/>
            <person name="LaButti K."/>
            <person name="Andreopoulos B."/>
            <person name="Lipzen A."/>
            <person name="Chen C."/>
            <person name="Yan M."/>
            <person name="Daum C."/>
            <person name="Ng V."/>
            <person name="Clum A."/>
            <person name="Steindorff A."/>
            <person name="Ohm R.A."/>
            <person name="Martin F."/>
            <person name="Silar P."/>
            <person name="Natvig D.O."/>
            <person name="Lalanne C."/>
            <person name="Gautier V."/>
            <person name="Ament-Velasquez S.L."/>
            <person name="Kruys A."/>
            <person name="Hutchinson M.I."/>
            <person name="Powell A.J."/>
            <person name="Barry K."/>
            <person name="Miller A.N."/>
            <person name="Grigoriev I.V."/>
            <person name="Debuchy R."/>
            <person name="Gladieux P."/>
            <person name="Hiltunen Thoren M."/>
            <person name="Johannesson H."/>
        </authorList>
    </citation>
    <scope>NUCLEOTIDE SEQUENCE</scope>
    <source>
        <strain evidence="3">CBS 892.96</strain>
    </source>
</reference>
<keyword evidence="2" id="KW-0732">Signal</keyword>
<feature type="transmembrane region" description="Helical" evidence="1">
    <location>
        <begin position="236"/>
        <end position="262"/>
    </location>
</feature>
<comment type="caution">
    <text evidence="3">The sequence shown here is derived from an EMBL/GenBank/DDBJ whole genome shotgun (WGS) entry which is preliminary data.</text>
</comment>
<evidence type="ECO:0000313" key="3">
    <source>
        <dbReference type="EMBL" id="KAK4171423.1"/>
    </source>
</evidence>
<sequence>MAKLLLLSSRLGRAVLALPLLYLSYYCNSKFDRETLVEIIPPILEKGFIPHPTHPVPILNGVFGWKFANDVFRPISVMFSPSTMGFDPLAWWQMVFFLTDLGPVAGELVKDDKRKGLKEEYVPFLLPLMLVMHYGWVYAMFFGETMEGRHYWTWMWQAAPLWIGVMNAILAKTIPTGWVKESNKVFGKGALSLVVAGISMGMWWYVILKSEFSLWEVFVPPGGGWEKEFVVNTRGILQYDLLCSFGGLLVWSFGLMVDLWAAGAVNLEELLGGFAVLAIAGVLGGPGVALLNAWWWREKRLQRAAAVEEKKN</sequence>
<keyword evidence="1" id="KW-0472">Membrane</keyword>
<evidence type="ECO:0000313" key="4">
    <source>
        <dbReference type="Proteomes" id="UP001302321"/>
    </source>
</evidence>